<dbReference type="SUPFAM" id="SSF54631">
    <property type="entry name" value="CBS-domain pair"/>
    <property type="match status" value="1"/>
</dbReference>
<gene>
    <name evidence="2" type="ORF">J5O05_14975</name>
</gene>
<accession>A0A975DHB4</accession>
<sequence>MSVYNAFAIQSVAEMPTNLQIEPTTVSLDNLAIDAMHALNVQAPHMLDVETSIDEALLILKRTHNRTSVVVDSYNNMLGLISKARLTSSYVLKAVAKTGLSRKDLTVGDLMISKANLKCVTDTSIKSARVVDVLKMLESEGHEHLLVVNAQSKTVIGYFDLIDMAKMVGRPLSQFKLAKSFTEIVDSLWHHNEI</sequence>
<evidence type="ECO:0000313" key="3">
    <source>
        <dbReference type="Proteomes" id="UP000664904"/>
    </source>
</evidence>
<dbReference type="InterPro" id="IPR000644">
    <property type="entry name" value="CBS_dom"/>
</dbReference>
<dbReference type="Gene3D" id="3.10.580.10">
    <property type="entry name" value="CBS-domain"/>
    <property type="match status" value="1"/>
</dbReference>
<reference evidence="2" key="1">
    <citation type="submission" date="2021-03" db="EMBL/GenBank/DDBJ databases">
        <title>Complete Genome of Pseudoalteromonas xiamenensis STKMTI.2, a new potential marine bacterium producing anti-Vibrio compounds.</title>
        <authorList>
            <person name="Handayani D.P."/>
            <person name="Isnansetyo A."/>
            <person name="Istiqomah I."/>
            <person name="Jumina J."/>
        </authorList>
    </citation>
    <scope>NUCLEOTIDE SEQUENCE</scope>
    <source>
        <strain evidence="2">STKMTI.2</strain>
    </source>
</reference>
<dbReference type="AlphaFoldDB" id="A0A975DHB4"/>
<dbReference type="Pfam" id="PF00571">
    <property type="entry name" value="CBS"/>
    <property type="match status" value="1"/>
</dbReference>
<proteinExistence type="predicted"/>
<name>A0A975DHB4_9GAMM</name>
<keyword evidence="3" id="KW-1185">Reference proteome</keyword>
<organism evidence="2 3">
    <name type="scientific">Pseudoalteromonas xiamenensis</name>
    <dbReference type="NCBI Taxonomy" id="882626"/>
    <lineage>
        <taxon>Bacteria</taxon>
        <taxon>Pseudomonadati</taxon>
        <taxon>Pseudomonadota</taxon>
        <taxon>Gammaproteobacteria</taxon>
        <taxon>Alteromonadales</taxon>
        <taxon>Pseudoalteromonadaceae</taxon>
        <taxon>Pseudoalteromonas</taxon>
    </lineage>
</organism>
<evidence type="ECO:0000313" key="2">
    <source>
        <dbReference type="EMBL" id="QTH71122.1"/>
    </source>
</evidence>
<dbReference type="Proteomes" id="UP000664904">
    <property type="component" value="Chromosome"/>
</dbReference>
<dbReference type="InterPro" id="IPR046342">
    <property type="entry name" value="CBS_dom_sf"/>
</dbReference>
<protein>
    <submittedName>
        <fullName evidence="2">CBS domain-containing protein</fullName>
    </submittedName>
</protein>
<dbReference type="KEGG" id="pxi:J5O05_14975"/>
<dbReference type="RefSeq" id="WP_208842763.1">
    <property type="nucleotide sequence ID" value="NZ_CP072133.1"/>
</dbReference>
<feature type="domain" description="CBS" evidence="1">
    <location>
        <begin position="44"/>
        <end position="86"/>
    </location>
</feature>
<evidence type="ECO:0000259" key="1">
    <source>
        <dbReference type="Pfam" id="PF00571"/>
    </source>
</evidence>
<dbReference type="EMBL" id="CP072133">
    <property type="protein sequence ID" value="QTH71122.1"/>
    <property type="molecule type" value="Genomic_DNA"/>
</dbReference>